<dbReference type="PANTHER" id="PTHR43085:SF1">
    <property type="entry name" value="PSEUDOURIDINE KINASE-RELATED"/>
    <property type="match status" value="1"/>
</dbReference>
<gene>
    <name evidence="7" type="ORF">GS634_15135</name>
</gene>
<dbReference type="EMBL" id="WVRA01000005">
    <property type="protein sequence ID" value="NOE19461.1"/>
    <property type="molecule type" value="Genomic_DNA"/>
</dbReference>
<organism evidence="7 8">
    <name type="scientific">Ruegeria atlantica</name>
    <dbReference type="NCBI Taxonomy" id="81569"/>
    <lineage>
        <taxon>Bacteria</taxon>
        <taxon>Pseudomonadati</taxon>
        <taxon>Pseudomonadota</taxon>
        <taxon>Alphaproteobacteria</taxon>
        <taxon>Rhodobacterales</taxon>
        <taxon>Roseobacteraceae</taxon>
        <taxon>Ruegeria</taxon>
    </lineage>
</organism>
<evidence type="ECO:0000313" key="7">
    <source>
        <dbReference type="EMBL" id="NOE19461.1"/>
    </source>
</evidence>
<protein>
    <submittedName>
        <fullName evidence="7">Carbohydrate kinase</fullName>
    </submittedName>
</protein>
<evidence type="ECO:0000256" key="1">
    <source>
        <dbReference type="ARBA" id="ARBA00010688"/>
    </source>
</evidence>
<comment type="similarity">
    <text evidence="1">Belongs to the carbohydrate kinase PfkB family.</text>
</comment>
<dbReference type="PANTHER" id="PTHR43085">
    <property type="entry name" value="HEXOKINASE FAMILY MEMBER"/>
    <property type="match status" value="1"/>
</dbReference>
<evidence type="ECO:0000256" key="4">
    <source>
        <dbReference type="ARBA" id="ARBA00022777"/>
    </source>
</evidence>
<dbReference type="SUPFAM" id="SSF53613">
    <property type="entry name" value="Ribokinase-like"/>
    <property type="match status" value="1"/>
</dbReference>
<keyword evidence="3" id="KW-0547">Nucleotide-binding</keyword>
<name>A0AA90Z2F8_9RHOB</name>
<keyword evidence="5" id="KW-0067">ATP-binding</keyword>
<keyword evidence="4 7" id="KW-0418">Kinase</keyword>
<evidence type="ECO:0000259" key="6">
    <source>
        <dbReference type="Pfam" id="PF00294"/>
    </source>
</evidence>
<comment type="caution">
    <text evidence="7">The sequence shown here is derived from an EMBL/GenBank/DDBJ whole genome shotgun (WGS) entry which is preliminary data.</text>
</comment>
<accession>A0AA90Z2F8</accession>
<feature type="domain" description="Carbohydrate kinase PfkB" evidence="6">
    <location>
        <begin position="2"/>
        <end position="304"/>
    </location>
</feature>
<evidence type="ECO:0000256" key="3">
    <source>
        <dbReference type="ARBA" id="ARBA00022741"/>
    </source>
</evidence>
<dbReference type="PROSITE" id="PS00584">
    <property type="entry name" value="PFKB_KINASES_2"/>
    <property type="match status" value="1"/>
</dbReference>
<dbReference type="GO" id="GO:0016301">
    <property type="term" value="F:kinase activity"/>
    <property type="evidence" value="ECO:0007669"/>
    <property type="project" value="UniProtKB-KW"/>
</dbReference>
<reference evidence="7" key="1">
    <citation type="submission" date="2019-12" db="EMBL/GenBank/DDBJ databases">
        <title>Ruegeria JWLKs population differentiation of coral mucus and skeleton niches.</title>
        <authorList>
            <person name="Luo D."/>
        </authorList>
    </citation>
    <scope>NUCLEOTIDE SEQUENCE</scope>
    <source>
        <strain evidence="7">HKCCD6181</strain>
    </source>
</reference>
<dbReference type="Gene3D" id="3.40.1190.20">
    <property type="match status" value="1"/>
</dbReference>
<proteinExistence type="inferred from homology"/>
<dbReference type="InterPro" id="IPR029056">
    <property type="entry name" value="Ribokinase-like"/>
</dbReference>
<dbReference type="RefSeq" id="WP_171330995.1">
    <property type="nucleotide sequence ID" value="NZ_WVRA01000005.1"/>
</dbReference>
<dbReference type="CDD" id="cd01167">
    <property type="entry name" value="bac_FRK"/>
    <property type="match status" value="1"/>
</dbReference>
<sequence length="308" mass="32270">MILCCGEALIDMISEPTASGAIGFVPHTGGAVLNTAVAMGRLGVPVGMLTGLSSDMFGQQLIDALKASHVDTTHVIISDRPTTLAFVQLLEGHATYSFVDENTAGRMLLPEDMPDQLPAVSALYLGGISLACEPCADAYAALLDRHGSDRAVMLDPNIRPDFIKDQTRFRTRLNRMISRADIVKVSDEDLDWIIPGAEAESAKASVLLQAGPSVVIVTRGSDGAHGYLADGSEVSVPVKPVEVVDTIGAGDTFNAGVLTELSRAGHLTKSGLRGLTVESLQAAMELGADVAAVTVSRAGAEPPWSHEL</sequence>
<dbReference type="AlphaFoldDB" id="A0AA90Z2F8"/>
<dbReference type="InterPro" id="IPR002173">
    <property type="entry name" value="Carboh/pur_kinase_PfkB_CS"/>
</dbReference>
<dbReference type="Pfam" id="PF00294">
    <property type="entry name" value="PfkB"/>
    <property type="match status" value="1"/>
</dbReference>
<dbReference type="InterPro" id="IPR050306">
    <property type="entry name" value="PfkB_Carbo_kinase"/>
</dbReference>
<evidence type="ECO:0000256" key="5">
    <source>
        <dbReference type="ARBA" id="ARBA00022840"/>
    </source>
</evidence>
<keyword evidence="2" id="KW-0808">Transferase</keyword>
<dbReference type="GO" id="GO:0005524">
    <property type="term" value="F:ATP binding"/>
    <property type="evidence" value="ECO:0007669"/>
    <property type="project" value="UniProtKB-KW"/>
</dbReference>
<evidence type="ECO:0000256" key="2">
    <source>
        <dbReference type="ARBA" id="ARBA00022679"/>
    </source>
</evidence>
<dbReference type="InterPro" id="IPR011611">
    <property type="entry name" value="PfkB_dom"/>
</dbReference>
<dbReference type="Proteomes" id="UP000597886">
    <property type="component" value="Unassembled WGS sequence"/>
</dbReference>
<evidence type="ECO:0000313" key="8">
    <source>
        <dbReference type="Proteomes" id="UP000597886"/>
    </source>
</evidence>